<keyword evidence="6" id="KW-0645">Protease</keyword>
<sequence>MSDRVIRVALLTATVAFASAWGWSQVGVAAETTAAKRPIKFEDLARMKQVSDPQISSSGKWVVFSVAETDLDRNVIVNHLWVVPLEAATAATASESHERQITFTKDGESGGRLSPDGKTLLFVANDEQTGHSQIFVAPWDDRAGKPGTPKRLTNVITGADGAIWSPDSQRILFTSQVYPECSDEAAWATEEACDKARDEATGVSPTKAQALDHLQYLRQDHEVGPKRSHMLVVFAANAAAIRDLTPHRSIGNADVAAFSSDGRIGYAWAPDSMEVVFVTSSNRFSAATTNNEVFILRLNNAGSRPEKVSRPAENDDAPAYSPDGKWLAFRSQARAEYSSAQFRLMLLDRQMGTTSVVLPHFDRSINEFTWASDSASIFFAIHDRGEGQIYSAAVADENTIHYVAVPTGHLTLLVSEAKSNFSELQISNDGTWLVSSAMNVERPSEIFRTSLRILADEDPEVKKRTIGLKLAMAADKTAPPIDSAVPVVPEALTHLNNKLLDRIALEKMESFWFTGADGAKVQGFVIRPPGFDSARRYPVKFLIHENPYRSWGDNWDYRWNPELMAASGYVVVMVNPRGSVGYGHAFIDGMNGDWGGKAYVDLMKGMDYAEQHYGFIDKTRECALGAGFGGFMADWILTHTNRFACIVTQDGIFNPDAEYGTSAEPRLNVENSPAKDAKDVKSARNESSAHDPSQKWSPMLSIRNAKTPTLIVHSGNRLDVSESTQLFKALQQLNVQSSILSLPETGHWLNRPQDSRLWYESVADWCDRWTRTNRYAAGSSQPALTATVSEPKTLQLKPQPIRALSQSAASTMTGPAKPQPKSSLSVEPAELKIQLAPTPMPAAPAWVTTAPRDMHSSSHAVPPPIAPAGTPDALVTPKPQPDLHATNPVIPRIMTAAPLKSETAPATVASAIHNRSQGSFAITINAPADELRVGEDARVLITLTNVSDHPIPFSHRVGTDNPEFSFIFLVRNSAGRLMGENIAGGLRTSDPLKVDQVPSGGTLTQTAHLSRLVNLSQPGRYTVRVYRRDVDTNQVVQSNEVMLNIGTSMHSR</sequence>
<dbReference type="GO" id="GO:0004177">
    <property type="term" value="F:aminopeptidase activity"/>
    <property type="evidence" value="ECO:0007669"/>
    <property type="project" value="UniProtKB-KW"/>
</dbReference>
<evidence type="ECO:0000256" key="4">
    <source>
        <dbReference type="SAM" id="MobiDB-lite"/>
    </source>
</evidence>
<dbReference type="EMBL" id="JACHDZ010000002">
    <property type="protein sequence ID" value="MBB5343455.1"/>
    <property type="molecule type" value="Genomic_DNA"/>
</dbReference>
<dbReference type="InterPro" id="IPR011042">
    <property type="entry name" value="6-blade_b-propeller_TolB-like"/>
</dbReference>
<dbReference type="SUPFAM" id="SSF53474">
    <property type="entry name" value="alpha/beta-Hydrolases"/>
    <property type="match status" value="1"/>
</dbReference>
<dbReference type="Pfam" id="PF00326">
    <property type="entry name" value="Peptidase_S9"/>
    <property type="match status" value="1"/>
</dbReference>
<dbReference type="Proteomes" id="UP000569092">
    <property type="component" value="Unassembled WGS sequence"/>
</dbReference>
<evidence type="ECO:0000313" key="7">
    <source>
        <dbReference type="Proteomes" id="UP000569092"/>
    </source>
</evidence>
<evidence type="ECO:0000313" key="6">
    <source>
        <dbReference type="EMBL" id="MBB5343455.1"/>
    </source>
</evidence>
<dbReference type="InterPro" id="IPR001375">
    <property type="entry name" value="Peptidase_S9_cat"/>
</dbReference>
<dbReference type="Pfam" id="PF07676">
    <property type="entry name" value="PD40"/>
    <property type="match status" value="3"/>
</dbReference>
<keyword evidence="6" id="KW-0031">Aminopeptidase</keyword>
<protein>
    <submittedName>
        <fullName evidence="6">Dipeptidyl aminopeptidase/acylaminoacyl peptidase</fullName>
    </submittedName>
</protein>
<keyword evidence="1" id="KW-0732">Signal</keyword>
<dbReference type="InterPro" id="IPR029058">
    <property type="entry name" value="AB_hydrolase_fold"/>
</dbReference>
<evidence type="ECO:0000256" key="2">
    <source>
        <dbReference type="ARBA" id="ARBA00022801"/>
    </source>
</evidence>
<dbReference type="GO" id="GO:0004252">
    <property type="term" value="F:serine-type endopeptidase activity"/>
    <property type="evidence" value="ECO:0007669"/>
    <property type="project" value="TreeGrafter"/>
</dbReference>
<name>A0A7W8J6A6_9BACT</name>
<dbReference type="GO" id="GO:0006508">
    <property type="term" value="P:proteolysis"/>
    <property type="evidence" value="ECO:0007669"/>
    <property type="project" value="InterPro"/>
</dbReference>
<evidence type="ECO:0000259" key="5">
    <source>
        <dbReference type="Pfam" id="PF00326"/>
    </source>
</evidence>
<feature type="region of interest" description="Disordered" evidence="4">
    <location>
        <begin position="662"/>
        <end position="699"/>
    </location>
</feature>
<gene>
    <name evidence="6" type="ORF">HDF10_001430</name>
</gene>
<organism evidence="6 7">
    <name type="scientific">Tunturiibacter lichenicola</name>
    <dbReference type="NCBI Taxonomy" id="2051959"/>
    <lineage>
        <taxon>Bacteria</taxon>
        <taxon>Pseudomonadati</taxon>
        <taxon>Acidobacteriota</taxon>
        <taxon>Terriglobia</taxon>
        <taxon>Terriglobales</taxon>
        <taxon>Acidobacteriaceae</taxon>
        <taxon>Tunturiibacter</taxon>
    </lineage>
</organism>
<dbReference type="PANTHER" id="PTHR42776">
    <property type="entry name" value="SERINE PEPTIDASE S9 FAMILY MEMBER"/>
    <property type="match status" value="1"/>
</dbReference>
<dbReference type="InterPro" id="IPR011659">
    <property type="entry name" value="WD40"/>
</dbReference>
<dbReference type="Gene3D" id="2.120.10.30">
    <property type="entry name" value="TolB, C-terminal domain"/>
    <property type="match status" value="2"/>
</dbReference>
<comment type="caution">
    <text evidence="6">The sequence shown here is derived from an EMBL/GenBank/DDBJ whole genome shotgun (WGS) entry which is preliminary data.</text>
</comment>
<evidence type="ECO:0000256" key="3">
    <source>
        <dbReference type="ARBA" id="ARBA00022825"/>
    </source>
</evidence>
<feature type="domain" description="Peptidase S9 prolyl oligopeptidase catalytic" evidence="5">
    <location>
        <begin position="555"/>
        <end position="770"/>
    </location>
</feature>
<keyword evidence="2" id="KW-0378">Hydrolase</keyword>
<dbReference type="Gene3D" id="3.40.50.1820">
    <property type="entry name" value="alpha/beta hydrolase"/>
    <property type="match status" value="1"/>
</dbReference>
<proteinExistence type="predicted"/>
<accession>A0A7W8J6A6</accession>
<feature type="compositionally biased region" description="Basic and acidic residues" evidence="4">
    <location>
        <begin position="673"/>
        <end position="693"/>
    </location>
</feature>
<dbReference type="AlphaFoldDB" id="A0A7W8J6A6"/>
<dbReference type="SUPFAM" id="SSF82171">
    <property type="entry name" value="DPP6 N-terminal domain-like"/>
    <property type="match status" value="1"/>
</dbReference>
<reference evidence="6 7" key="1">
    <citation type="submission" date="2020-08" db="EMBL/GenBank/DDBJ databases">
        <title>Genomic Encyclopedia of Type Strains, Phase IV (KMG-V): Genome sequencing to study the core and pangenomes of soil and plant-associated prokaryotes.</title>
        <authorList>
            <person name="Whitman W."/>
        </authorList>
    </citation>
    <scope>NUCLEOTIDE SEQUENCE [LARGE SCALE GENOMIC DNA]</scope>
    <source>
        <strain evidence="6 7">M8US30</strain>
    </source>
</reference>
<keyword evidence="3" id="KW-0720">Serine protease</keyword>
<evidence type="ECO:0000256" key="1">
    <source>
        <dbReference type="ARBA" id="ARBA00022729"/>
    </source>
</evidence>
<dbReference type="PANTHER" id="PTHR42776:SF13">
    <property type="entry name" value="DIPEPTIDYL-PEPTIDASE 5"/>
    <property type="match status" value="1"/>
</dbReference>